<dbReference type="RefSeq" id="WP_180280590.1">
    <property type="nucleotide sequence ID" value="NZ_JABFDB010000001.1"/>
</dbReference>
<dbReference type="Pfam" id="PF04391">
    <property type="entry name" value="DUF533"/>
    <property type="match status" value="1"/>
</dbReference>
<evidence type="ECO:0000256" key="1">
    <source>
        <dbReference type="SAM" id="MobiDB-lite"/>
    </source>
</evidence>
<reference evidence="2 3" key="1">
    <citation type="submission" date="2020-05" db="EMBL/GenBank/DDBJ databases">
        <title>Azospirillum oleiclasticum sp. nov, a nitrogen-fixing and heavy crude oil-emulsifying bacterium isolated from the crude oil of Yumen Oilfield.</title>
        <authorList>
            <person name="Wu D."/>
            <person name="Cai M."/>
            <person name="Zhang X."/>
        </authorList>
    </citation>
    <scope>NUCLEOTIDE SEQUENCE [LARGE SCALE GENOMIC DNA]</scope>
    <source>
        <strain evidence="2 3">ROY-1-1-2</strain>
    </source>
</reference>
<dbReference type="Proteomes" id="UP000584642">
    <property type="component" value="Unassembled WGS sequence"/>
</dbReference>
<name>A0ABX2T7I6_9PROT</name>
<evidence type="ECO:0000313" key="2">
    <source>
        <dbReference type="EMBL" id="NYZ18889.1"/>
    </source>
</evidence>
<dbReference type="InterPro" id="IPR007486">
    <property type="entry name" value="YebE"/>
</dbReference>
<keyword evidence="3" id="KW-1185">Reference proteome</keyword>
<protein>
    <submittedName>
        <fullName evidence="2">Tellurite resistance TerB family protein</fullName>
    </submittedName>
</protein>
<comment type="caution">
    <text evidence="2">The sequence shown here is derived from an EMBL/GenBank/DDBJ whole genome shotgun (WGS) entry which is preliminary data.</text>
</comment>
<sequence length="233" mass="24005">MSNLTKLLGTLLASGMAGHSRRGPHFAASPFGMGAGLGGLGGAAAMAAGGRKGGFKNAAGLAALGYLAYKAYQDHQDHQGRQPAAGTAPAQSSATGGPSLGERLAGLLQPEQRAAPEAAVGDQKALLLIRAMVAAAAADGTVDATERRRILDRMSAAGADEEDRRLIERELDTPAPLDSIVNQVHDAETAEQVYLASLLAIEADSPAERSYLHYLAARLNIGEERARELSAAA</sequence>
<dbReference type="InterPro" id="IPR029024">
    <property type="entry name" value="TerB-like"/>
</dbReference>
<dbReference type="SUPFAM" id="SSF158682">
    <property type="entry name" value="TerB-like"/>
    <property type="match status" value="1"/>
</dbReference>
<evidence type="ECO:0000313" key="3">
    <source>
        <dbReference type="Proteomes" id="UP000584642"/>
    </source>
</evidence>
<gene>
    <name evidence="2" type="ORF">HND93_04130</name>
</gene>
<dbReference type="CDD" id="cd07178">
    <property type="entry name" value="terB_like_YebE"/>
    <property type="match status" value="1"/>
</dbReference>
<feature type="region of interest" description="Disordered" evidence="1">
    <location>
        <begin position="77"/>
        <end position="102"/>
    </location>
</feature>
<dbReference type="EMBL" id="JABFDB010000001">
    <property type="protein sequence ID" value="NYZ18889.1"/>
    <property type="molecule type" value="Genomic_DNA"/>
</dbReference>
<dbReference type="Gene3D" id="1.10.3680.10">
    <property type="entry name" value="TerB-like"/>
    <property type="match status" value="1"/>
</dbReference>
<organism evidence="2 3">
    <name type="scientific">Azospirillum oleiclasticum</name>
    <dbReference type="NCBI Taxonomy" id="2735135"/>
    <lineage>
        <taxon>Bacteria</taxon>
        <taxon>Pseudomonadati</taxon>
        <taxon>Pseudomonadota</taxon>
        <taxon>Alphaproteobacteria</taxon>
        <taxon>Rhodospirillales</taxon>
        <taxon>Azospirillaceae</taxon>
        <taxon>Azospirillum</taxon>
    </lineage>
</organism>
<accession>A0ABX2T7I6</accession>
<proteinExistence type="predicted"/>